<comment type="caution">
    <text evidence="2">The sequence shown here is derived from an EMBL/GenBank/DDBJ whole genome shotgun (WGS) entry which is preliminary data.</text>
</comment>
<feature type="region of interest" description="Disordered" evidence="1">
    <location>
        <begin position="1"/>
        <end position="32"/>
    </location>
</feature>
<keyword evidence="3" id="KW-1185">Reference proteome</keyword>
<sequence>MSNSSQPSTILCPLPRRTHSNPIQTHHHHSNNTINERLKQATRNHAESNSLKLGQELATSDDVLSEFLSLFTPPSEPILIYNNHLDSSNNQSNNSSHSSSPVRTTSSTPLSSSSSSSTSPISKPTIHLAHHQSIDPVPIFPQPGLAVAPNHLSTIVSSPISRCHNPLPRHAELDVLASRLTKPLDPFQLDETHSPLNGDEKGLTPTQADSPLSSLIPALTLELSAISSGDS</sequence>
<feature type="region of interest" description="Disordered" evidence="1">
    <location>
        <begin position="186"/>
        <end position="211"/>
    </location>
</feature>
<name>A0A0L6UU29_9BASI</name>
<gene>
    <name evidence="2" type="ORF">VP01_3710g1</name>
</gene>
<dbReference type="EMBL" id="LAVV01008736">
    <property type="protein sequence ID" value="KNZ52051.1"/>
    <property type="molecule type" value="Genomic_DNA"/>
</dbReference>
<accession>A0A0L6UU29</accession>
<feature type="compositionally biased region" description="Basic and acidic residues" evidence="1">
    <location>
        <begin position="190"/>
        <end position="202"/>
    </location>
</feature>
<dbReference type="AlphaFoldDB" id="A0A0L6UU29"/>
<organism evidence="2 3">
    <name type="scientific">Puccinia sorghi</name>
    <dbReference type="NCBI Taxonomy" id="27349"/>
    <lineage>
        <taxon>Eukaryota</taxon>
        <taxon>Fungi</taxon>
        <taxon>Dikarya</taxon>
        <taxon>Basidiomycota</taxon>
        <taxon>Pucciniomycotina</taxon>
        <taxon>Pucciniomycetes</taxon>
        <taxon>Pucciniales</taxon>
        <taxon>Pucciniaceae</taxon>
        <taxon>Puccinia</taxon>
    </lineage>
</organism>
<dbReference type="OrthoDB" id="2505058at2759"/>
<proteinExistence type="predicted"/>
<feature type="region of interest" description="Disordered" evidence="1">
    <location>
        <begin position="82"/>
        <end position="123"/>
    </location>
</feature>
<evidence type="ECO:0000256" key="1">
    <source>
        <dbReference type="SAM" id="MobiDB-lite"/>
    </source>
</evidence>
<reference evidence="2 3" key="1">
    <citation type="submission" date="2015-08" db="EMBL/GenBank/DDBJ databases">
        <title>Next Generation Sequencing and Analysis of the Genome of Puccinia sorghi L Schw, the Causal Agent of Maize Common Rust.</title>
        <authorList>
            <person name="Rochi L."/>
            <person name="Burguener G."/>
            <person name="Darino M."/>
            <person name="Turjanski A."/>
            <person name="Kreff E."/>
            <person name="Dieguez M.J."/>
            <person name="Sacco F."/>
        </authorList>
    </citation>
    <scope>NUCLEOTIDE SEQUENCE [LARGE SCALE GENOMIC DNA]</scope>
    <source>
        <strain evidence="2 3">RO10H11247</strain>
    </source>
</reference>
<protein>
    <submittedName>
        <fullName evidence="2">Uncharacterized protein</fullName>
    </submittedName>
</protein>
<evidence type="ECO:0000313" key="2">
    <source>
        <dbReference type="EMBL" id="KNZ52051.1"/>
    </source>
</evidence>
<feature type="compositionally biased region" description="Low complexity" evidence="1">
    <location>
        <begin position="87"/>
        <end position="123"/>
    </location>
</feature>
<dbReference type="Proteomes" id="UP000037035">
    <property type="component" value="Unassembled WGS sequence"/>
</dbReference>
<dbReference type="VEuPathDB" id="FungiDB:VP01_3710g1"/>
<evidence type="ECO:0000313" key="3">
    <source>
        <dbReference type="Proteomes" id="UP000037035"/>
    </source>
</evidence>